<dbReference type="EMBL" id="JBGFUD010003539">
    <property type="protein sequence ID" value="MFH4978798.1"/>
    <property type="molecule type" value="Genomic_DNA"/>
</dbReference>
<reference evidence="3 4" key="1">
    <citation type="submission" date="2024-08" db="EMBL/GenBank/DDBJ databases">
        <title>Gnathostoma spinigerum genome.</title>
        <authorList>
            <person name="Gonzalez-Bertolin B."/>
            <person name="Monzon S."/>
            <person name="Zaballos A."/>
            <person name="Jimenez P."/>
            <person name="Dekumyoy P."/>
            <person name="Varona S."/>
            <person name="Cuesta I."/>
            <person name="Sumanam S."/>
            <person name="Adisakwattana P."/>
            <person name="Gasser R.B."/>
            <person name="Hernandez-Gonzalez A."/>
            <person name="Young N.D."/>
            <person name="Perteguer M.J."/>
        </authorList>
    </citation>
    <scope>NUCLEOTIDE SEQUENCE [LARGE SCALE GENOMIC DNA]</scope>
    <source>
        <strain evidence="3">AL3</strain>
        <tissue evidence="3">Liver</tissue>
    </source>
</reference>
<evidence type="ECO:0000259" key="2">
    <source>
        <dbReference type="Pfam" id="PF00149"/>
    </source>
</evidence>
<proteinExistence type="inferred from homology"/>
<dbReference type="Pfam" id="PF00149">
    <property type="entry name" value="Metallophos"/>
    <property type="match status" value="1"/>
</dbReference>
<gene>
    <name evidence="3" type="ORF">AB6A40_005507</name>
</gene>
<dbReference type="PANTHER" id="PTHR12905">
    <property type="entry name" value="METALLOPHOSPHOESTERASE"/>
    <property type="match status" value="1"/>
</dbReference>
<feature type="domain" description="Calcineurin-like phosphoesterase" evidence="2">
    <location>
        <begin position="40"/>
        <end position="226"/>
    </location>
</feature>
<organism evidence="3 4">
    <name type="scientific">Gnathostoma spinigerum</name>
    <dbReference type="NCBI Taxonomy" id="75299"/>
    <lineage>
        <taxon>Eukaryota</taxon>
        <taxon>Metazoa</taxon>
        <taxon>Ecdysozoa</taxon>
        <taxon>Nematoda</taxon>
        <taxon>Chromadorea</taxon>
        <taxon>Rhabditida</taxon>
        <taxon>Spirurina</taxon>
        <taxon>Gnathostomatomorpha</taxon>
        <taxon>Gnathostomatoidea</taxon>
        <taxon>Gnathostomatidae</taxon>
        <taxon>Gnathostoma</taxon>
    </lineage>
</organism>
<sequence>MNQNKYLNEVWAKYVADGRSSCENFPLDRLDKSQKDAYVRFVCIADTHDDLKSVLPQIPNGDILIHAGDITNFGEKEEIERFNECIALLPHRHKVVIAGNHDLGFEDGEDLSKREERYANRGTQEGYRFLKGCTYLADSSVEISGIKIYGTPWHPLPGYSFSRQRGDEIAAKWNMIPSDINVLITHTPPLGHGDVYNGFHEGCENLLNVVEERIKPQFHVFGHVHVGHGVTTNGSTIFINCATVDPETKRYFDPIIFDVPLQ</sequence>
<accession>A0ABD6EFS8</accession>
<dbReference type="SUPFAM" id="SSF56300">
    <property type="entry name" value="Metallo-dependent phosphatases"/>
    <property type="match status" value="1"/>
</dbReference>
<dbReference type="InterPro" id="IPR051693">
    <property type="entry name" value="UPF0046_metallophosphoest"/>
</dbReference>
<dbReference type="CDD" id="cd07379">
    <property type="entry name" value="MPP_239FB"/>
    <property type="match status" value="1"/>
</dbReference>
<dbReference type="Gene3D" id="3.60.21.10">
    <property type="match status" value="1"/>
</dbReference>
<name>A0ABD6EFS8_9BILA</name>
<dbReference type="InterPro" id="IPR029052">
    <property type="entry name" value="Metallo-depent_PP-like"/>
</dbReference>
<dbReference type="InterPro" id="IPR004843">
    <property type="entry name" value="Calcineurin-like_PHP"/>
</dbReference>
<comment type="similarity">
    <text evidence="1">Belongs to the UPF0046 family.</text>
</comment>
<dbReference type="PANTHER" id="PTHR12905:SF19">
    <property type="entry name" value="UPF0046 PROTEIN K07C11.7"/>
    <property type="match status" value="1"/>
</dbReference>
<evidence type="ECO:0000313" key="4">
    <source>
        <dbReference type="Proteomes" id="UP001608902"/>
    </source>
</evidence>
<dbReference type="Proteomes" id="UP001608902">
    <property type="component" value="Unassembled WGS sequence"/>
</dbReference>
<evidence type="ECO:0000256" key="1">
    <source>
        <dbReference type="ARBA" id="ARBA00007993"/>
    </source>
</evidence>
<keyword evidence="4" id="KW-1185">Reference proteome</keyword>
<protein>
    <recommendedName>
        <fullName evidence="2">Calcineurin-like phosphoesterase domain-containing protein</fullName>
    </recommendedName>
</protein>
<evidence type="ECO:0000313" key="3">
    <source>
        <dbReference type="EMBL" id="MFH4978798.1"/>
    </source>
</evidence>
<dbReference type="AlphaFoldDB" id="A0ABD6EFS8"/>
<comment type="caution">
    <text evidence="3">The sequence shown here is derived from an EMBL/GenBank/DDBJ whole genome shotgun (WGS) entry which is preliminary data.</text>
</comment>